<name>W2XZM2_PHYNI</name>
<dbReference type="EMBL" id="ANIY01005282">
    <property type="protein sequence ID" value="ETP27947.1"/>
    <property type="molecule type" value="Genomic_DNA"/>
</dbReference>
<proteinExistence type="predicted"/>
<feature type="compositionally biased region" description="Basic and acidic residues" evidence="1">
    <location>
        <begin position="1"/>
        <end position="11"/>
    </location>
</feature>
<evidence type="ECO:0000313" key="3">
    <source>
        <dbReference type="Proteomes" id="UP000018948"/>
    </source>
</evidence>
<feature type="region of interest" description="Disordered" evidence="1">
    <location>
        <begin position="1"/>
        <end position="45"/>
    </location>
</feature>
<evidence type="ECO:0000256" key="1">
    <source>
        <dbReference type="SAM" id="MobiDB-lite"/>
    </source>
</evidence>
<reference evidence="2 3" key="1">
    <citation type="submission" date="2013-11" db="EMBL/GenBank/DDBJ databases">
        <title>The Genome Sequence of Phytophthora parasitica P10297.</title>
        <authorList>
            <consortium name="The Broad Institute Genomics Platform"/>
            <person name="Russ C."/>
            <person name="Tyler B."/>
            <person name="Panabieres F."/>
            <person name="Shan W."/>
            <person name="Tripathy S."/>
            <person name="Grunwald N."/>
            <person name="Machado M."/>
            <person name="Johnson C.S."/>
            <person name="Walker B."/>
            <person name="Young S.K."/>
            <person name="Zeng Q."/>
            <person name="Gargeya S."/>
            <person name="Fitzgerald M."/>
            <person name="Haas B."/>
            <person name="Abouelleil A."/>
            <person name="Allen A.W."/>
            <person name="Alvarado L."/>
            <person name="Arachchi H.M."/>
            <person name="Berlin A.M."/>
            <person name="Chapman S.B."/>
            <person name="Gainer-Dewar J."/>
            <person name="Goldberg J."/>
            <person name="Griggs A."/>
            <person name="Gujja S."/>
            <person name="Hansen M."/>
            <person name="Howarth C."/>
            <person name="Imamovic A."/>
            <person name="Ireland A."/>
            <person name="Larimer J."/>
            <person name="McCowan C."/>
            <person name="Murphy C."/>
            <person name="Pearson M."/>
            <person name="Poon T.W."/>
            <person name="Priest M."/>
            <person name="Roberts A."/>
            <person name="Saif S."/>
            <person name="Shea T."/>
            <person name="Sisk P."/>
            <person name="Sykes S."/>
            <person name="Wortman J."/>
            <person name="Nusbaum C."/>
            <person name="Birren B."/>
        </authorList>
    </citation>
    <scope>NUCLEOTIDE SEQUENCE [LARGE SCALE GENOMIC DNA]</scope>
    <source>
        <strain evidence="2 3">P10297</strain>
    </source>
</reference>
<protein>
    <submittedName>
        <fullName evidence="2">Uncharacterized protein</fullName>
    </submittedName>
</protein>
<organism evidence="2 3">
    <name type="scientific">Phytophthora nicotianae P10297</name>
    <dbReference type="NCBI Taxonomy" id="1317064"/>
    <lineage>
        <taxon>Eukaryota</taxon>
        <taxon>Sar</taxon>
        <taxon>Stramenopiles</taxon>
        <taxon>Oomycota</taxon>
        <taxon>Peronosporomycetes</taxon>
        <taxon>Peronosporales</taxon>
        <taxon>Peronosporaceae</taxon>
        <taxon>Phytophthora</taxon>
    </lineage>
</organism>
<accession>W2XZM2</accession>
<gene>
    <name evidence="2" type="ORF">F442_22768</name>
</gene>
<dbReference type="Proteomes" id="UP000018948">
    <property type="component" value="Unassembled WGS sequence"/>
</dbReference>
<sequence length="219" mass="23879">MRLEEKLDKKTAASSSSKKPTETRNKPSTSAESTSKSSEKKSGPREGCWICKGSHFAQQCPIATDAQKAEAKRRYDEARAKKVKVARIAKPPGPRQVVINEVLEIPFRPDSGADCCFLPEAYLRELQCINPDVQAFNLDRPVPVELAGGKVEYCHYDCTVDLLLGTKAGPVHSLGIDVDGMMEQLADGLVNQDDGDDLGNEPEIGQDAGDFVAKSLEKM</sequence>
<comment type="caution">
    <text evidence="2">The sequence shown here is derived from an EMBL/GenBank/DDBJ whole genome shotgun (WGS) entry which is preliminary data.</text>
</comment>
<evidence type="ECO:0000313" key="2">
    <source>
        <dbReference type="EMBL" id="ETP27947.1"/>
    </source>
</evidence>
<dbReference type="AlphaFoldDB" id="W2XZM2"/>
<feature type="non-terminal residue" evidence="2">
    <location>
        <position position="219"/>
    </location>
</feature>